<gene>
    <name evidence="2" type="ORF">EI555_014061</name>
</gene>
<comment type="caution">
    <text evidence="2">The sequence shown here is derived from an EMBL/GenBank/DDBJ whole genome shotgun (WGS) entry which is preliminary data.</text>
</comment>
<dbReference type="Proteomes" id="UP000308365">
    <property type="component" value="Unassembled WGS sequence"/>
</dbReference>
<reference evidence="3" key="1">
    <citation type="journal article" date="2019" name="IScience">
        <title>Narwhal Genome Reveals Long-Term Low Genetic Diversity despite Current Large Abundance Size.</title>
        <authorList>
            <person name="Westbury M.V."/>
            <person name="Petersen B."/>
            <person name="Garde E."/>
            <person name="Heide-Jorgensen M.P."/>
            <person name="Lorenzen E.D."/>
        </authorList>
    </citation>
    <scope>NUCLEOTIDE SEQUENCE [LARGE SCALE GENOMIC DNA]</scope>
</reference>
<feature type="region of interest" description="Disordered" evidence="1">
    <location>
        <begin position="1"/>
        <end position="28"/>
    </location>
</feature>
<dbReference type="EMBL" id="RWIC01000183">
    <property type="protein sequence ID" value="TKC48034.1"/>
    <property type="molecule type" value="Genomic_DNA"/>
</dbReference>
<protein>
    <submittedName>
        <fullName evidence="2">Uncharacterized protein</fullName>
    </submittedName>
</protein>
<evidence type="ECO:0000313" key="3">
    <source>
        <dbReference type="Proteomes" id="UP000308365"/>
    </source>
</evidence>
<accession>A0A4U1FEL3</accession>
<dbReference type="AlphaFoldDB" id="A0A4U1FEL3"/>
<feature type="compositionally biased region" description="Polar residues" evidence="1">
    <location>
        <begin position="16"/>
        <end position="28"/>
    </location>
</feature>
<proteinExistence type="predicted"/>
<evidence type="ECO:0000256" key="1">
    <source>
        <dbReference type="SAM" id="MobiDB-lite"/>
    </source>
</evidence>
<organism evidence="2 3">
    <name type="scientific">Monodon monoceros</name>
    <name type="common">Narwhal</name>
    <name type="synonym">Ceratodon monodon</name>
    <dbReference type="NCBI Taxonomy" id="40151"/>
    <lineage>
        <taxon>Eukaryota</taxon>
        <taxon>Metazoa</taxon>
        <taxon>Chordata</taxon>
        <taxon>Craniata</taxon>
        <taxon>Vertebrata</taxon>
        <taxon>Euteleostomi</taxon>
        <taxon>Mammalia</taxon>
        <taxon>Eutheria</taxon>
        <taxon>Laurasiatheria</taxon>
        <taxon>Artiodactyla</taxon>
        <taxon>Whippomorpha</taxon>
        <taxon>Cetacea</taxon>
        <taxon>Odontoceti</taxon>
        <taxon>Monodontidae</taxon>
        <taxon>Monodon</taxon>
    </lineage>
</organism>
<feature type="compositionally biased region" description="Low complexity" evidence="1">
    <location>
        <begin position="1"/>
        <end position="14"/>
    </location>
</feature>
<evidence type="ECO:0000313" key="2">
    <source>
        <dbReference type="EMBL" id="TKC48034.1"/>
    </source>
</evidence>
<sequence length="67" mass="7372">MWSAAGRRVAAASRWQRWTGTSSSSPLPASTVTWLLRQWRRSKGSLAGTCIPTLLKSGLDGRRSWLG</sequence>
<name>A0A4U1FEL3_MONMO</name>